<comment type="caution">
    <text evidence="4">The sequence shown here is derived from an EMBL/GenBank/DDBJ whole genome shotgun (WGS) entry which is preliminary data.</text>
</comment>
<dbReference type="PROSITE" id="PS00893">
    <property type="entry name" value="NUDIX_BOX"/>
    <property type="match status" value="1"/>
</dbReference>
<dbReference type="Pfam" id="PF00293">
    <property type="entry name" value="NUDIX"/>
    <property type="match status" value="1"/>
</dbReference>
<evidence type="ECO:0000259" key="3">
    <source>
        <dbReference type="PROSITE" id="PS51462"/>
    </source>
</evidence>
<dbReference type="InterPro" id="IPR015797">
    <property type="entry name" value="NUDIX_hydrolase-like_dom_sf"/>
</dbReference>
<proteinExistence type="predicted"/>
<dbReference type="GO" id="GO:0016787">
    <property type="term" value="F:hydrolase activity"/>
    <property type="evidence" value="ECO:0007669"/>
    <property type="project" value="UniProtKB-KW"/>
</dbReference>
<evidence type="ECO:0000313" key="4">
    <source>
        <dbReference type="EMBL" id="MBG6140464.1"/>
    </source>
</evidence>
<reference evidence="4" key="1">
    <citation type="submission" date="2020-11" db="EMBL/GenBank/DDBJ databases">
        <title>Sequencing the genomes of 1000 actinobacteria strains.</title>
        <authorList>
            <person name="Klenk H.-P."/>
        </authorList>
    </citation>
    <scope>NUCLEOTIDE SEQUENCE</scope>
    <source>
        <strain evidence="4">DSM 45356</strain>
    </source>
</reference>
<evidence type="ECO:0000313" key="5">
    <source>
        <dbReference type="Proteomes" id="UP000622552"/>
    </source>
</evidence>
<dbReference type="PANTHER" id="PTHR43046">
    <property type="entry name" value="GDP-MANNOSE MANNOSYL HYDROLASE"/>
    <property type="match status" value="1"/>
</dbReference>
<keyword evidence="2" id="KW-0378">Hydrolase</keyword>
<evidence type="ECO:0000256" key="1">
    <source>
        <dbReference type="ARBA" id="ARBA00001946"/>
    </source>
</evidence>
<accession>A0A8J7KMG6</accession>
<keyword evidence="5" id="KW-1185">Reference proteome</keyword>
<name>A0A8J7KMG6_9ACTN</name>
<protein>
    <submittedName>
        <fullName evidence="4">8-oxo-dGTP pyrophosphatase MutT (NUDIX family)</fullName>
    </submittedName>
</protein>
<dbReference type="EMBL" id="JADOUF010000001">
    <property type="protein sequence ID" value="MBG6140464.1"/>
    <property type="molecule type" value="Genomic_DNA"/>
</dbReference>
<dbReference type="PANTHER" id="PTHR43046:SF14">
    <property type="entry name" value="MUTT_NUDIX FAMILY PROTEIN"/>
    <property type="match status" value="1"/>
</dbReference>
<dbReference type="AlphaFoldDB" id="A0A8J7KMG6"/>
<dbReference type="InterPro" id="IPR000086">
    <property type="entry name" value="NUDIX_hydrolase_dom"/>
</dbReference>
<sequence>MKWINHGERDLLNDRWVHVTSADVELPDGRHLDHRIIRTSGPGACAVVVQNQHVLLIWRHRFITDAYGWELPHGSIRAGEDPAHAAAREAEEETGWRPGPMRHLLTVHPSPGIMTSQHLVFRADSAEHIGPPRDGFESDRVEWVLVSELQGLVEKGHIVAGTSLAALMYLVVTDAARPTSQ</sequence>
<dbReference type="Gene3D" id="3.90.79.10">
    <property type="entry name" value="Nucleoside Triphosphate Pyrophosphohydrolase"/>
    <property type="match status" value="1"/>
</dbReference>
<dbReference type="Proteomes" id="UP000622552">
    <property type="component" value="Unassembled WGS sequence"/>
</dbReference>
<dbReference type="RefSeq" id="WP_197007002.1">
    <property type="nucleotide sequence ID" value="NZ_BONS01000005.1"/>
</dbReference>
<feature type="domain" description="Nudix hydrolase" evidence="3">
    <location>
        <begin position="39"/>
        <end position="166"/>
    </location>
</feature>
<comment type="cofactor">
    <cofactor evidence="1">
        <name>Mg(2+)</name>
        <dbReference type="ChEBI" id="CHEBI:18420"/>
    </cofactor>
</comment>
<evidence type="ECO:0000256" key="2">
    <source>
        <dbReference type="ARBA" id="ARBA00022801"/>
    </source>
</evidence>
<gene>
    <name evidence="4" type="ORF">IW245_006658</name>
</gene>
<dbReference type="PROSITE" id="PS51462">
    <property type="entry name" value="NUDIX"/>
    <property type="match status" value="1"/>
</dbReference>
<dbReference type="InterPro" id="IPR020084">
    <property type="entry name" value="NUDIX_hydrolase_CS"/>
</dbReference>
<organism evidence="4 5">
    <name type="scientific">Longispora fulva</name>
    <dbReference type="NCBI Taxonomy" id="619741"/>
    <lineage>
        <taxon>Bacteria</taxon>
        <taxon>Bacillati</taxon>
        <taxon>Actinomycetota</taxon>
        <taxon>Actinomycetes</taxon>
        <taxon>Micromonosporales</taxon>
        <taxon>Micromonosporaceae</taxon>
        <taxon>Longispora</taxon>
    </lineage>
</organism>
<dbReference type="SUPFAM" id="SSF55811">
    <property type="entry name" value="Nudix"/>
    <property type="match status" value="1"/>
</dbReference>